<reference evidence="2 3" key="2">
    <citation type="journal article" date="2019" name="Microbiol. Resour. Announc.">
        <title>Complete Genome Sequence of Klebsiella pneumoniae Myophage May.</title>
        <authorList>
            <person name="Nguyen K.T."/>
            <person name="Bonasera R."/>
            <person name="Benson G."/>
            <person name="Hernandez-Morales A.C."/>
            <person name="Gill J.J."/>
            <person name="Liu M."/>
        </authorList>
    </citation>
    <scope>NUCLEOTIDE SEQUENCE [LARGE SCALE GENOMIC DNA]</scope>
</reference>
<reference evidence="3" key="1">
    <citation type="submission" date="2017-11" db="EMBL/GenBank/DDBJ databases">
        <title>Complete Genome of Klebsiella pneumoniae Myophage May.</title>
        <authorList>
            <person name="Nguyen K."/>
            <person name="Bonasera R."/>
            <person name="Gill J.J."/>
            <person name="Liu M."/>
        </authorList>
    </citation>
    <scope>NUCLEOTIDE SEQUENCE [LARGE SCALE GENOMIC DNA]</scope>
</reference>
<organism evidence="2 3">
    <name type="scientific">Klebsiella phage May</name>
    <dbReference type="NCBI Taxonomy" id="2054272"/>
    <lineage>
        <taxon>Viruses</taxon>
        <taxon>Duplodnaviria</taxon>
        <taxon>Heunggongvirae</taxon>
        <taxon>Uroviricota</taxon>
        <taxon>Caudoviricetes</taxon>
        <taxon>Pantevenvirales</taxon>
        <taxon>Ackermannviridae</taxon>
        <taxon>Taipeivirus</taxon>
        <taxon>Taipeivirus may</taxon>
    </lineage>
</organism>
<name>A0A2H5BP42_9CAUD</name>
<keyword evidence="1" id="KW-0812">Transmembrane</keyword>
<proteinExistence type="predicted"/>
<accession>A0A2H5BP42</accession>
<evidence type="ECO:0000313" key="3">
    <source>
        <dbReference type="Proteomes" id="UP000241345"/>
    </source>
</evidence>
<sequence length="60" mass="7299">MPMTAYFILYMVYAAGFLYVVVNTDVIWEFIHKQYMKIKTRYTRLDIDSIIKQARSRTRQ</sequence>
<keyword evidence="1" id="KW-1133">Transmembrane helix</keyword>
<evidence type="ECO:0000256" key="1">
    <source>
        <dbReference type="SAM" id="Phobius"/>
    </source>
</evidence>
<keyword evidence="1" id="KW-0472">Membrane</keyword>
<dbReference type="Proteomes" id="UP000241345">
    <property type="component" value="Segment"/>
</dbReference>
<protein>
    <submittedName>
        <fullName evidence="2">Uncharacterized protein</fullName>
    </submittedName>
</protein>
<evidence type="ECO:0000313" key="2">
    <source>
        <dbReference type="EMBL" id="AUG88098.1"/>
    </source>
</evidence>
<feature type="transmembrane region" description="Helical" evidence="1">
    <location>
        <begin position="6"/>
        <end position="31"/>
    </location>
</feature>
<dbReference type="EMBL" id="MG428991">
    <property type="protein sequence ID" value="AUG88098.1"/>
    <property type="molecule type" value="Genomic_DNA"/>
</dbReference>
<gene>
    <name evidence="2" type="ORF">CPT_May_184</name>
</gene>
<keyword evidence="3" id="KW-1185">Reference proteome</keyword>